<proteinExistence type="predicted"/>
<reference evidence="3 4" key="1">
    <citation type="journal article" date="2012" name="BMC Genomics">
        <title>Sequencing the genome of Marssonina brunnea reveals fungus-poplar co-evolution.</title>
        <authorList>
            <person name="Zhu S."/>
            <person name="Cao Y.-Z."/>
            <person name="Jiang C."/>
            <person name="Tan B.-Y."/>
            <person name="Wang Z."/>
            <person name="Feng S."/>
            <person name="Zhang L."/>
            <person name="Su X.-H."/>
            <person name="Brejova B."/>
            <person name="Vinar T."/>
            <person name="Xu M."/>
            <person name="Wang M.-X."/>
            <person name="Zhang S.-G."/>
            <person name="Huang M.-R."/>
            <person name="Wu R."/>
            <person name="Zhou Y."/>
        </authorList>
    </citation>
    <scope>NUCLEOTIDE SEQUENCE [LARGE SCALE GENOMIC DNA]</scope>
    <source>
        <strain evidence="3 4">MB_m1</strain>
    </source>
</reference>
<evidence type="ECO:0000313" key="3">
    <source>
        <dbReference type="EMBL" id="EKD12339.1"/>
    </source>
</evidence>
<dbReference type="Proteomes" id="UP000006753">
    <property type="component" value="Unassembled WGS sequence"/>
</dbReference>
<organism evidence="3 4">
    <name type="scientific">Marssonina brunnea f. sp. multigermtubi (strain MB_m1)</name>
    <name type="common">Marssonina leaf spot fungus</name>
    <dbReference type="NCBI Taxonomy" id="1072389"/>
    <lineage>
        <taxon>Eukaryota</taxon>
        <taxon>Fungi</taxon>
        <taxon>Dikarya</taxon>
        <taxon>Ascomycota</taxon>
        <taxon>Pezizomycotina</taxon>
        <taxon>Leotiomycetes</taxon>
        <taxon>Helotiales</taxon>
        <taxon>Drepanopezizaceae</taxon>
        <taxon>Drepanopeziza</taxon>
    </lineage>
</organism>
<protein>
    <submittedName>
        <fullName evidence="3">Uncharacterized protein</fullName>
    </submittedName>
</protein>
<name>K1XIM8_MARBU</name>
<dbReference type="Pfam" id="PF19287">
    <property type="entry name" value="DUF5910"/>
    <property type="match status" value="1"/>
</dbReference>
<evidence type="ECO:0000313" key="4">
    <source>
        <dbReference type="Proteomes" id="UP000006753"/>
    </source>
</evidence>
<feature type="region of interest" description="Disordered" evidence="1">
    <location>
        <begin position="182"/>
        <end position="206"/>
    </location>
</feature>
<dbReference type="OMA" id="NEAATWY"/>
<dbReference type="OrthoDB" id="4540223at2759"/>
<dbReference type="AlphaFoldDB" id="K1XIM8"/>
<dbReference type="HOGENOM" id="CLU_091777_0_0_1"/>
<dbReference type="EMBL" id="JH921459">
    <property type="protein sequence ID" value="EKD12339.1"/>
    <property type="molecule type" value="Genomic_DNA"/>
</dbReference>
<keyword evidence="2" id="KW-0732">Signal</keyword>
<feature type="signal peptide" evidence="2">
    <location>
        <begin position="1"/>
        <end position="23"/>
    </location>
</feature>
<feature type="compositionally biased region" description="Acidic residues" evidence="1">
    <location>
        <begin position="193"/>
        <end position="206"/>
    </location>
</feature>
<dbReference type="InParanoid" id="K1XIM8"/>
<evidence type="ECO:0000256" key="1">
    <source>
        <dbReference type="SAM" id="MobiDB-lite"/>
    </source>
</evidence>
<sequence>MAPSKSICAILLAFIFLLHQAQGRIVIGYRTVSEAEAMSINQNNKPTRNIYYDNISPDQSQLGPGFYMTNEAATWYTSDDEWFCVIKADAQKFNSIGKVWIPRNYWMTPPYLILGYIRTLVNNPEKALRFSYIYMREYMIQMLIPTNVVNDDDLDLWGRCFDTAEGLTEYSDETVNWESWGISGEAGKQGEEPSYDSDSDLNSDSD</sequence>
<evidence type="ECO:0000256" key="2">
    <source>
        <dbReference type="SAM" id="SignalP"/>
    </source>
</evidence>
<dbReference type="eggNOG" id="ENOG502SUI0">
    <property type="taxonomic scope" value="Eukaryota"/>
</dbReference>
<gene>
    <name evidence="3" type="ORF">MBM_09514</name>
</gene>
<feature type="chain" id="PRO_5003853510" evidence="2">
    <location>
        <begin position="24"/>
        <end position="206"/>
    </location>
</feature>
<dbReference type="InterPro" id="IPR045564">
    <property type="entry name" value="DUF5910"/>
</dbReference>
<dbReference type="KEGG" id="mbe:MBM_09514"/>
<accession>K1XIM8</accession>
<keyword evidence="4" id="KW-1185">Reference proteome</keyword>